<keyword evidence="4" id="KW-0256">Endoplasmic reticulum</keyword>
<name>A0A0B1T997_OESDE</name>
<accession>A0A0B1T997</accession>
<feature type="domain" description="SMP-LTD" evidence="10">
    <location>
        <begin position="396"/>
        <end position="669"/>
    </location>
</feature>
<feature type="compositionally biased region" description="Acidic residues" evidence="9">
    <location>
        <begin position="522"/>
        <end position="535"/>
    </location>
</feature>
<evidence type="ECO:0000313" key="11">
    <source>
        <dbReference type="EMBL" id="KHJ92696.1"/>
    </source>
</evidence>
<comment type="subcellular location">
    <subcellularLocation>
        <location evidence="1">Endoplasmic reticulum membrane</location>
    </subcellularLocation>
</comment>
<organism evidence="11 12">
    <name type="scientific">Oesophagostomum dentatum</name>
    <name type="common">Nodular worm</name>
    <dbReference type="NCBI Taxonomy" id="61180"/>
    <lineage>
        <taxon>Eukaryota</taxon>
        <taxon>Metazoa</taxon>
        <taxon>Ecdysozoa</taxon>
        <taxon>Nematoda</taxon>
        <taxon>Chromadorea</taxon>
        <taxon>Rhabditida</taxon>
        <taxon>Rhabditina</taxon>
        <taxon>Rhabditomorpha</taxon>
        <taxon>Strongyloidea</taxon>
        <taxon>Strongylidae</taxon>
        <taxon>Oesophagostomum</taxon>
    </lineage>
</organism>
<sequence length="684" mass="77223">MTETAAQCIIINPPSRQVSEKDKKTQVKVEQKDYTNDPFMMYSLARRFRTMPFFKYRMMILGALLAVTIVVPGFFTGLLWGLYLSFIGFLYLFVSDPQPTIERHPSLADVEEDEKVQFNLEQACEVDNGEGNALGVGETIVYRGWMNELKGGYSAATFHCNNTQSVLVRLEVSLRPKRLAKRRWWSRKYPIFIRFAKKPGDYDLSKPLSRSVSMHPVESAPDRLPTNETNSVDDGYTAETDTSESENEPELPHIGRANSLSELPEIASIPEGPQSRKRRIVYLFARAAREKERWFHLLREACAQSQGSPKLLTKRSTSESGFSLNGTITSSRPKSPVFEDAVYKKIHRQFIEQIELIRGCGVPPPERGSTVSIDLGTMKWKPGVPEENSDLVESINSLGTRRYCRIFFDFCRDEFWATQVKQKIQSKLATIHLPYFIETLELSSLSLGRTAPRIVGVYAPKLDEWGIWVDLEMKYSGGIRLVLQTSVNLLKLQSGATRVETEEKISRITKAMSTNVSHYSDEELPESPESSPDEDFGAKNNPEGTSTRERTGKKIISIVERAAQSSLFQRAAKLPKVAKLIEDVSSTPLILNVEVEMLEGPITVNIPPPPSDRLWYAFRRPPLGSIRAVPQVGDRSVDMTTVSDWIESKLRLLIEKNLVCPNMDDIILPVMSGNDLLRKGGYNQ</sequence>
<evidence type="ECO:0000256" key="7">
    <source>
        <dbReference type="ARBA" id="ARBA00023121"/>
    </source>
</evidence>
<feature type="region of interest" description="Disordered" evidence="9">
    <location>
        <begin position="213"/>
        <end position="257"/>
    </location>
</feature>
<protein>
    <recommendedName>
        <fullName evidence="10">SMP-LTD domain-containing protein</fullName>
    </recommendedName>
</protein>
<dbReference type="InterPro" id="IPR031468">
    <property type="entry name" value="SMP_LBD"/>
</dbReference>
<dbReference type="Proteomes" id="UP000053660">
    <property type="component" value="Unassembled WGS sequence"/>
</dbReference>
<feature type="region of interest" description="Disordered" evidence="9">
    <location>
        <begin position="516"/>
        <end position="553"/>
    </location>
</feature>
<evidence type="ECO:0000259" key="10">
    <source>
        <dbReference type="PROSITE" id="PS51847"/>
    </source>
</evidence>
<keyword evidence="8" id="KW-0472">Membrane</keyword>
<keyword evidence="5" id="KW-1133">Transmembrane helix</keyword>
<proteinExistence type="predicted"/>
<dbReference type="AlphaFoldDB" id="A0A0B1T997"/>
<keyword evidence="7" id="KW-0446">Lipid-binding</keyword>
<evidence type="ECO:0000256" key="6">
    <source>
        <dbReference type="ARBA" id="ARBA00023055"/>
    </source>
</evidence>
<dbReference type="PROSITE" id="PS51847">
    <property type="entry name" value="SMP"/>
    <property type="match status" value="1"/>
</dbReference>
<dbReference type="GO" id="GO:0006869">
    <property type="term" value="P:lipid transport"/>
    <property type="evidence" value="ECO:0007669"/>
    <property type="project" value="UniProtKB-KW"/>
</dbReference>
<dbReference type="CDD" id="cd21675">
    <property type="entry name" value="SMP_TEX2"/>
    <property type="match status" value="1"/>
</dbReference>
<evidence type="ECO:0000256" key="1">
    <source>
        <dbReference type="ARBA" id="ARBA00004586"/>
    </source>
</evidence>
<feature type="region of interest" description="Disordered" evidence="9">
    <location>
        <begin position="309"/>
        <end position="329"/>
    </location>
</feature>
<dbReference type="GO" id="GO:0008289">
    <property type="term" value="F:lipid binding"/>
    <property type="evidence" value="ECO:0007669"/>
    <property type="project" value="UniProtKB-KW"/>
</dbReference>
<evidence type="ECO:0000256" key="2">
    <source>
        <dbReference type="ARBA" id="ARBA00022448"/>
    </source>
</evidence>
<reference evidence="11 12" key="1">
    <citation type="submission" date="2014-03" db="EMBL/GenBank/DDBJ databases">
        <title>Draft genome of the hookworm Oesophagostomum dentatum.</title>
        <authorList>
            <person name="Mitreva M."/>
        </authorList>
    </citation>
    <scope>NUCLEOTIDE SEQUENCE [LARGE SCALE GENOMIC DNA]</scope>
    <source>
        <strain evidence="11 12">OD-Hann</strain>
    </source>
</reference>
<keyword evidence="3" id="KW-0812">Transmembrane</keyword>
<evidence type="ECO:0000256" key="4">
    <source>
        <dbReference type="ARBA" id="ARBA00022824"/>
    </source>
</evidence>
<dbReference type="PANTHER" id="PTHR13466">
    <property type="entry name" value="TEX2 PROTEIN-RELATED"/>
    <property type="match status" value="1"/>
</dbReference>
<dbReference type="GO" id="GO:0005789">
    <property type="term" value="C:endoplasmic reticulum membrane"/>
    <property type="evidence" value="ECO:0007669"/>
    <property type="project" value="UniProtKB-SubCell"/>
</dbReference>
<gene>
    <name evidence="11" type="ORF">OESDEN_07409</name>
</gene>
<dbReference type="OrthoDB" id="26740at2759"/>
<evidence type="ECO:0000256" key="5">
    <source>
        <dbReference type="ARBA" id="ARBA00022989"/>
    </source>
</evidence>
<evidence type="ECO:0000256" key="3">
    <source>
        <dbReference type="ARBA" id="ARBA00022692"/>
    </source>
</evidence>
<evidence type="ECO:0000313" key="12">
    <source>
        <dbReference type="Proteomes" id="UP000053660"/>
    </source>
</evidence>
<keyword evidence="6" id="KW-0445">Lipid transport</keyword>
<dbReference type="PANTHER" id="PTHR13466:SF0">
    <property type="entry name" value="SMP-LTD DOMAIN-CONTAINING PROTEIN"/>
    <property type="match status" value="1"/>
</dbReference>
<evidence type="ECO:0000256" key="9">
    <source>
        <dbReference type="SAM" id="MobiDB-lite"/>
    </source>
</evidence>
<keyword evidence="2" id="KW-0813">Transport</keyword>
<evidence type="ECO:0000256" key="8">
    <source>
        <dbReference type="ARBA" id="ARBA00023136"/>
    </source>
</evidence>
<dbReference type="EMBL" id="KN551193">
    <property type="protein sequence ID" value="KHJ92696.1"/>
    <property type="molecule type" value="Genomic_DNA"/>
</dbReference>
<keyword evidence="12" id="KW-1185">Reference proteome</keyword>